<proteinExistence type="predicted"/>
<sequence>PITGLSSCSLYSYFHLNYSALLSFIFKGNHSVCCGHFTYAPWFSSNTVT</sequence>
<accession>A0AA35WUU6</accession>
<name>A0AA35WUU6_GEOBA</name>
<evidence type="ECO:0000313" key="2">
    <source>
        <dbReference type="Proteomes" id="UP001174909"/>
    </source>
</evidence>
<keyword evidence="2" id="KW-1185">Reference proteome</keyword>
<dbReference type="AlphaFoldDB" id="A0AA35WUU6"/>
<gene>
    <name evidence="1" type="ORF">GBAR_LOCUS15720</name>
</gene>
<organism evidence="1 2">
    <name type="scientific">Geodia barretti</name>
    <name type="common">Barrett's horny sponge</name>
    <dbReference type="NCBI Taxonomy" id="519541"/>
    <lineage>
        <taxon>Eukaryota</taxon>
        <taxon>Metazoa</taxon>
        <taxon>Porifera</taxon>
        <taxon>Demospongiae</taxon>
        <taxon>Heteroscleromorpha</taxon>
        <taxon>Tetractinellida</taxon>
        <taxon>Astrophorina</taxon>
        <taxon>Geodiidae</taxon>
        <taxon>Geodia</taxon>
    </lineage>
</organism>
<feature type="non-terminal residue" evidence="1">
    <location>
        <position position="49"/>
    </location>
</feature>
<comment type="caution">
    <text evidence="1">The sequence shown here is derived from an EMBL/GenBank/DDBJ whole genome shotgun (WGS) entry which is preliminary data.</text>
</comment>
<evidence type="ECO:0000313" key="1">
    <source>
        <dbReference type="EMBL" id="CAI8027490.1"/>
    </source>
</evidence>
<dbReference type="Proteomes" id="UP001174909">
    <property type="component" value="Unassembled WGS sequence"/>
</dbReference>
<dbReference type="EMBL" id="CASHTH010002282">
    <property type="protein sequence ID" value="CAI8027490.1"/>
    <property type="molecule type" value="Genomic_DNA"/>
</dbReference>
<reference evidence="1" key="1">
    <citation type="submission" date="2023-03" db="EMBL/GenBank/DDBJ databases">
        <authorList>
            <person name="Steffen K."/>
            <person name="Cardenas P."/>
        </authorList>
    </citation>
    <scope>NUCLEOTIDE SEQUENCE</scope>
</reference>
<protein>
    <submittedName>
        <fullName evidence="1">Uncharacterized protein</fullName>
    </submittedName>
</protein>